<dbReference type="Proteomes" id="UP001476247">
    <property type="component" value="Unassembled WGS sequence"/>
</dbReference>
<organism evidence="2 3">
    <name type="scientific">Helicostylum pulchrum</name>
    <dbReference type="NCBI Taxonomy" id="562976"/>
    <lineage>
        <taxon>Eukaryota</taxon>
        <taxon>Fungi</taxon>
        <taxon>Fungi incertae sedis</taxon>
        <taxon>Mucoromycota</taxon>
        <taxon>Mucoromycotina</taxon>
        <taxon>Mucoromycetes</taxon>
        <taxon>Mucorales</taxon>
        <taxon>Mucorineae</taxon>
        <taxon>Mucoraceae</taxon>
        <taxon>Helicostylum</taxon>
    </lineage>
</organism>
<accession>A0ABP9Y766</accession>
<name>A0ABP9Y766_9FUNG</name>
<feature type="domain" description="DUF7905" evidence="1">
    <location>
        <begin position="396"/>
        <end position="677"/>
    </location>
</feature>
<reference evidence="2 3" key="1">
    <citation type="submission" date="2024-04" db="EMBL/GenBank/DDBJ databases">
        <title>genome sequences of Mucor flavus KT1a and Helicostylum pulchrum KT1b strains isolation_sourced from the surface of a dry-aged beef.</title>
        <authorList>
            <person name="Toyotome T."/>
            <person name="Hosono M."/>
            <person name="Torimaru M."/>
            <person name="Fukuda K."/>
            <person name="Mikami N."/>
        </authorList>
    </citation>
    <scope>NUCLEOTIDE SEQUENCE [LARGE SCALE GENOMIC DNA]</scope>
    <source>
        <strain evidence="2 3">KT1b</strain>
    </source>
</reference>
<evidence type="ECO:0000259" key="1">
    <source>
        <dbReference type="Pfam" id="PF25482"/>
    </source>
</evidence>
<evidence type="ECO:0000313" key="3">
    <source>
        <dbReference type="Proteomes" id="UP001476247"/>
    </source>
</evidence>
<dbReference type="EMBL" id="BAABUJ010000021">
    <property type="protein sequence ID" value="GAA5802162.1"/>
    <property type="molecule type" value="Genomic_DNA"/>
</dbReference>
<dbReference type="InterPro" id="IPR057227">
    <property type="entry name" value="DUF7905"/>
</dbReference>
<evidence type="ECO:0000313" key="2">
    <source>
        <dbReference type="EMBL" id="GAA5802162.1"/>
    </source>
</evidence>
<gene>
    <name evidence="2" type="ORF">HPULCUR_007623</name>
</gene>
<comment type="caution">
    <text evidence="2">The sequence shown here is derived from an EMBL/GenBank/DDBJ whole genome shotgun (WGS) entry which is preliminary data.</text>
</comment>
<sequence length="708" mass="81022">MIDKSCMIGTFEDISYFEEIVSPVSLEIVLPVSLDIVNVIGRPLGVEPLEFDEEELIVELPKIDEEQFVIKEFYISPMITKPSDLLIGPPQFNMQFAEYMDIIPNLTNTVCTLKDRCIVITGEESCVNDAFSRFNVIQNAYIAHLDTSTSLCIHNPNSTGHYDLCFCELDSYFHRSYVQEQISPKQKLLNIHIMLPVFLDPLTKEYEKPKDYIQINVPRHREPYSIIEQRDYERKKLKSKELNDAFSSCNIQSSETSLYATTSPRSTSTPAMKIERSTTRMPANGFKHEIPERAVSDCEVSGNELESISSFSSFPPSVYQYEVIQVPENNVQNFPILPSSPSPQNSARSYGRRSNKIYSPTISNEKTRVNRVIRIMPLKSSNSTLSLPNTPSLPLVERVKQRNYHTIKNSLRKGLNALRGFKGEINFSAKIGRVLWTNISPQTKSQVWKFEDVNDITVKELGVNHVFSDITTTNTSMFERITSENIFPYQPYKRIAIYEFCCSARNQPALPYRDVVVHMNQGIIDVRKVVLREKKTTAINCVSLDRKFDFQISISTKVLARCDVKPYTTFIKKISICPTSLLMTFEEIPNFLRVKYILLKETARYKIIHPFIVEVTQVENVPFTLVPNSSKLKACPGTGNVWYDFEIRNTENDKSFEVNKALEVGKEANWTADEILKLTEGDGNMADTITQYVTTLLLFIEKIEREIT</sequence>
<dbReference type="Pfam" id="PF25482">
    <property type="entry name" value="DUF7905"/>
    <property type="match status" value="1"/>
</dbReference>
<proteinExistence type="predicted"/>
<keyword evidence="3" id="KW-1185">Reference proteome</keyword>
<protein>
    <recommendedName>
        <fullName evidence="1">DUF7905 domain-containing protein</fullName>
    </recommendedName>
</protein>